<dbReference type="PANTHER" id="PTHR12654:SF0">
    <property type="entry name" value="NON-LYSOSOMAL GLUCOSYLCERAMIDASE"/>
    <property type="match status" value="1"/>
</dbReference>
<evidence type="ECO:0000256" key="1">
    <source>
        <dbReference type="SAM" id="MobiDB-lite"/>
    </source>
</evidence>
<sequence length="1131" mass="123906">MNDTKHSGNGDSCSSSSCGCGSTIKRRNFLTKLGAGAGAAMLPIGAQAMAGPFTKADVSNHLIPADKKLATQWIASLTERGKAEIFSSEQLKYIGMPVGGIGCGQLYLSGDGRLWLWDIFKCNYTRERDHGNRIAAFTFGGHYANPIAAGEKYTNRNGADVAQGFLVRVKTSDKTTTKTLDRQGFPAVTFRGEYPIGKVAYAEKGFPVEIKLEAFTPFIPLNAKDSALPATVMSYTVTNTSDAAVDVDLGSWMQNATCPYTTDPALGQRRNRLVQAVGRVSMLSTVEPRATATSLRGDREDKKDREDIVFADFEGEEWGDWSAEGTAFQGGPFPVQSRSVEQKITGHTGHRIANSYNTRLGGDHIAADTRTGTLVSPEFTVERNTILMTVGGGNRKGVHVAVMVDGKEVARVAGKNSSTLHPVSIDMTAYQGKKARIRIVDEIKGGWAHITVDQIVFSDGKSVAGGVEDKHGYGSTTLTLLHDVAEEGLTVSATSSLSDPDNPAGLFEQSKPFSQKKEKEEAVKPLDELLVGGLFAAFQLAPGESRTLDFAITWYFPDYKEKGDGRSQLLGVRDFAKLHRHYAPWFGSAGEVAGYLCKNKQRLLGGTRDWNKTWYDSTLPYWLLDRSFIPIACVASQTFHWFDNGRPYAWEGVDCCPGTCTHVWHYAQALGRVFPELERAFREMVDFKTGVGFHPDSGIIGHRGEVHSTPAIDGQAGSILRAYREHQMSANSDFLKRIWPNVKKAVQFLIREDHHGNGMLEGRQQHTLDASWYGPMGWLSGMYLAALAAGEAMAVEMGDTNFATRCRTFIDQGFENMVTQVFDGEYFIHKPDPIKSALNSNKGCHIDQVLGQAWIKQVGLGRVIPEKETVSALNSLWKYNFAPDAGQYSLDHIQIEKAFRWYAMPGEAGLLMCTWPKGGATAAVPGGELRTKENPPVYTGPGGYFNECMNGFEYQVAAHMVYEGKAGDSLVEKGLAITKAVHERYAAEKRNPYNDIECGDHYARSMASYGVFLAACGFEYHGPKGRIGFAPRVSPDNFKAPFTAAEGWGSFTQQAVDGKQSASIEIRYGKLVLREFSLAKVKGSAAKQARVDVDGRIVEASFNEEADRYILHFAEAVTLSASQTLNIQFTL</sequence>
<dbReference type="AlphaFoldDB" id="A0A5C5ZBE3"/>
<organism evidence="4 5">
    <name type="scientific">Novipirellula herctigrandis</name>
    <dbReference type="NCBI Taxonomy" id="2527986"/>
    <lineage>
        <taxon>Bacteria</taxon>
        <taxon>Pseudomonadati</taxon>
        <taxon>Planctomycetota</taxon>
        <taxon>Planctomycetia</taxon>
        <taxon>Pirellulales</taxon>
        <taxon>Pirellulaceae</taxon>
        <taxon>Novipirellula</taxon>
    </lineage>
</organism>
<dbReference type="PROSITE" id="PS51318">
    <property type="entry name" value="TAT"/>
    <property type="match status" value="1"/>
</dbReference>
<feature type="domain" description="Glycosyl-hydrolase family 116 N-terminal" evidence="3">
    <location>
        <begin position="511"/>
        <end position="602"/>
    </location>
</feature>
<dbReference type="InterPro" id="IPR006311">
    <property type="entry name" value="TAT_signal"/>
</dbReference>
<dbReference type="OrthoDB" id="1007311at2"/>
<feature type="region of interest" description="Disordered" evidence="1">
    <location>
        <begin position="493"/>
        <end position="512"/>
    </location>
</feature>
<dbReference type="InterPro" id="IPR012341">
    <property type="entry name" value="6hp_glycosidase-like_sf"/>
</dbReference>
<feature type="domain" description="Glycosyl-hydrolase family 116 catalytic region" evidence="2">
    <location>
        <begin position="713"/>
        <end position="1009"/>
    </location>
</feature>
<feature type="domain" description="Glycosyl-hydrolase family 116 N-terminal" evidence="3">
    <location>
        <begin position="95"/>
        <end position="265"/>
    </location>
</feature>
<evidence type="ECO:0000259" key="2">
    <source>
        <dbReference type="Pfam" id="PF04685"/>
    </source>
</evidence>
<dbReference type="InterPro" id="IPR052566">
    <property type="entry name" value="Non-lysos_glucosylceramidase"/>
</dbReference>
<dbReference type="EMBL" id="SJPJ01000001">
    <property type="protein sequence ID" value="TWT84719.1"/>
    <property type="molecule type" value="Genomic_DNA"/>
</dbReference>
<protein>
    <recommendedName>
        <fullName evidence="6">Twin-arginine translocation signal domain-containing protein</fullName>
    </recommendedName>
</protein>
<keyword evidence="5" id="KW-1185">Reference proteome</keyword>
<dbReference type="InterPro" id="IPR008928">
    <property type="entry name" value="6-hairpin_glycosidase_sf"/>
</dbReference>
<dbReference type="PANTHER" id="PTHR12654">
    <property type="entry name" value="BILE ACID BETA-GLUCOSIDASE-RELATED"/>
    <property type="match status" value="1"/>
</dbReference>
<comment type="caution">
    <text evidence="4">The sequence shown here is derived from an EMBL/GenBank/DDBJ whole genome shotgun (WGS) entry which is preliminary data.</text>
</comment>
<dbReference type="Pfam" id="PF04685">
    <property type="entry name" value="DUF608"/>
    <property type="match status" value="1"/>
</dbReference>
<name>A0A5C5ZBE3_9BACT</name>
<dbReference type="SUPFAM" id="SSF48208">
    <property type="entry name" value="Six-hairpin glycosidases"/>
    <property type="match status" value="1"/>
</dbReference>
<evidence type="ECO:0000313" key="4">
    <source>
        <dbReference type="EMBL" id="TWT84719.1"/>
    </source>
</evidence>
<reference evidence="4 5" key="1">
    <citation type="submission" date="2019-02" db="EMBL/GenBank/DDBJ databases">
        <title>Deep-cultivation of Planctomycetes and their phenomic and genomic characterization uncovers novel biology.</title>
        <authorList>
            <person name="Wiegand S."/>
            <person name="Jogler M."/>
            <person name="Boedeker C."/>
            <person name="Pinto D."/>
            <person name="Vollmers J."/>
            <person name="Rivas-Marin E."/>
            <person name="Kohn T."/>
            <person name="Peeters S.H."/>
            <person name="Heuer A."/>
            <person name="Rast P."/>
            <person name="Oberbeckmann S."/>
            <person name="Bunk B."/>
            <person name="Jeske O."/>
            <person name="Meyerdierks A."/>
            <person name="Storesund J.E."/>
            <person name="Kallscheuer N."/>
            <person name="Luecker S."/>
            <person name="Lage O.M."/>
            <person name="Pohl T."/>
            <person name="Merkel B.J."/>
            <person name="Hornburger P."/>
            <person name="Mueller R.-W."/>
            <person name="Bruemmer F."/>
            <person name="Labrenz M."/>
            <person name="Spormann A.M."/>
            <person name="Op Den Camp H."/>
            <person name="Overmann J."/>
            <person name="Amann R."/>
            <person name="Jetten M.S.M."/>
            <person name="Mascher T."/>
            <person name="Medema M.H."/>
            <person name="Devos D.P."/>
            <person name="Kaster A.-K."/>
            <person name="Ovreas L."/>
            <person name="Rohde M."/>
            <person name="Galperin M.Y."/>
            <person name="Jogler C."/>
        </authorList>
    </citation>
    <scope>NUCLEOTIDE SEQUENCE [LARGE SCALE GENOMIC DNA]</scope>
    <source>
        <strain evidence="4 5">CA13</strain>
    </source>
</reference>
<dbReference type="GO" id="GO:0005975">
    <property type="term" value="P:carbohydrate metabolic process"/>
    <property type="evidence" value="ECO:0007669"/>
    <property type="project" value="InterPro"/>
</dbReference>
<evidence type="ECO:0000313" key="5">
    <source>
        <dbReference type="Proteomes" id="UP000315010"/>
    </source>
</evidence>
<proteinExistence type="predicted"/>
<dbReference type="GO" id="GO:0008422">
    <property type="term" value="F:beta-glucosidase activity"/>
    <property type="evidence" value="ECO:0007669"/>
    <property type="project" value="TreeGrafter"/>
</dbReference>
<dbReference type="Proteomes" id="UP000315010">
    <property type="component" value="Unassembled WGS sequence"/>
</dbReference>
<evidence type="ECO:0000259" key="3">
    <source>
        <dbReference type="Pfam" id="PF12215"/>
    </source>
</evidence>
<dbReference type="InterPro" id="IPR006775">
    <property type="entry name" value="GH116_catalytic"/>
</dbReference>
<dbReference type="Pfam" id="PF12215">
    <property type="entry name" value="Glyco_hydr_116N"/>
    <property type="match status" value="2"/>
</dbReference>
<dbReference type="InterPro" id="IPR024462">
    <property type="entry name" value="GH116_N"/>
</dbReference>
<gene>
    <name evidence="4" type="ORF">CA13_61990</name>
</gene>
<evidence type="ECO:0008006" key="6">
    <source>
        <dbReference type="Google" id="ProtNLM"/>
    </source>
</evidence>
<dbReference type="Gene3D" id="1.50.10.10">
    <property type="match status" value="1"/>
</dbReference>
<accession>A0A5C5ZBE3</accession>